<dbReference type="InterPro" id="IPR055566">
    <property type="entry name" value="ARM_LIN"/>
</dbReference>
<dbReference type="PANTHER" id="PTHR35549:SF1">
    <property type="entry name" value="OS04G0584500 PROTEIN"/>
    <property type="match status" value="1"/>
</dbReference>
<feature type="domain" description="Putative E3 ubiquitin-protein ligase LIN ARM-like" evidence="1">
    <location>
        <begin position="1"/>
        <end position="141"/>
    </location>
</feature>
<dbReference type="EMBL" id="JAAIUW010000004">
    <property type="protein sequence ID" value="KAF7835249.1"/>
    <property type="molecule type" value="Genomic_DNA"/>
</dbReference>
<reference evidence="2" key="1">
    <citation type="submission" date="2020-09" db="EMBL/GenBank/DDBJ databases">
        <title>Genome-Enabled Discovery of Anthraquinone Biosynthesis in Senna tora.</title>
        <authorList>
            <person name="Kang S.-H."/>
            <person name="Pandey R.P."/>
            <person name="Lee C.-M."/>
            <person name="Sim J.-S."/>
            <person name="Jeong J.-T."/>
            <person name="Choi B.-S."/>
            <person name="Jung M."/>
            <person name="Ginzburg D."/>
            <person name="Zhao K."/>
            <person name="Won S.Y."/>
            <person name="Oh T.-J."/>
            <person name="Yu Y."/>
            <person name="Kim N.-H."/>
            <person name="Lee O.R."/>
            <person name="Lee T.-H."/>
            <person name="Bashyal P."/>
            <person name="Kim T.-S."/>
            <person name="Lee W.-H."/>
            <person name="Kawkins C."/>
            <person name="Kim C.-K."/>
            <person name="Kim J.S."/>
            <person name="Ahn B.O."/>
            <person name="Rhee S.Y."/>
            <person name="Sohng J.K."/>
        </authorList>
    </citation>
    <scope>NUCLEOTIDE SEQUENCE</scope>
    <source>
        <tissue evidence="2">Leaf</tissue>
    </source>
</reference>
<comment type="caution">
    <text evidence="2">The sequence shown here is derived from an EMBL/GenBank/DDBJ whole genome shotgun (WGS) entry which is preliminary data.</text>
</comment>
<gene>
    <name evidence="2" type="ORF">G2W53_010108</name>
</gene>
<dbReference type="OrthoDB" id="10064100at2759"/>
<proteinExistence type="predicted"/>
<keyword evidence="3" id="KW-1185">Reference proteome</keyword>
<evidence type="ECO:0000313" key="3">
    <source>
        <dbReference type="Proteomes" id="UP000634136"/>
    </source>
</evidence>
<accession>A0A834WZK8</accession>
<name>A0A834WZK8_9FABA</name>
<evidence type="ECO:0000313" key="2">
    <source>
        <dbReference type="EMBL" id="KAF7835249.1"/>
    </source>
</evidence>
<evidence type="ECO:0000259" key="1">
    <source>
        <dbReference type="Pfam" id="PF23628"/>
    </source>
</evidence>
<dbReference type="Proteomes" id="UP000634136">
    <property type="component" value="Unassembled WGS sequence"/>
</dbReference>
<organism evidence="2 3">
    <name type="scientific">Senna tora</name>
    <dbReference type="NCBI Taxonomy" id="362788"/>
    <lineage>
        <taxon>Eukaryota</taxon>
        <taxon>Viridiplantae</taxon>
        <taxon>Streptophyta</taxon>
        <taxon>Embryophyta</taxon>
        <taxon>Tracheophyta</taxon>
        <taxon>Spermatophyta</taxon>
        <taxon>Magnoliopsida</taxon>
        <taxon>eudicotyledons</taxon>
        <taxon>Gunneridae</taxon>
        <taxon>Pentapetalae</taxon>
        <taxon>rosids</taxon>
        <taxon>fabids</taxon>
        <taxon>Fabales</taxon>
        <taxon>Fabaceae</taxon>
        <taxon>Caesalpinioideae</taxon>
        <taxon>Cassia clade</taxon>
        <taxon>Senna</taxon>
    </lineage>
</organism>
<protein>
    <submittedName>
        <fullName evidence="2">Putative E3 ubiquitin-protein ligase LIN-1 isoform X1</fullName>
    </submittedName>
</protein>
<dbReference type="PANTHER" id="PTHR35549">
    <property type="entry name" value="OS04G0584500 PROTEIN"/>
    <property type="match status" value="1"/>
</dbReference>
<dbReference type="Pfam" id="PF23628">
    <property type="entry name" value="ARM_LIN_C"/>
    <property type="match status" value="1"/>
</dbReference>
<sequence length="179" mass="20396">MHVLLVYLKNSPPHQKPLIAVLLLYYDLLVEPQKYSIYREQAVNSISVAFDASLNDEKVREKCCRSLFILAGHFSSTGKILTKNSILKEVGYHNDISEVKTPDHEEEGLLRDGTISLEEEEERMKEWMVNLLETMIGDGEKCRTLLKTMAEDIAAPLHSLSEVTWTAKQLHAIVSRKDL</sequence>
<dbReference type="AlphaFoldDB" id="A0A834WZK8"/>